<sequence>MYQRKLTKRIAALAMTIMMMVFYVPTSATEEDVTTEQAKDNLYKQDYNGECHFSTLTGGGTTVTNNGVLGFTNVGDTRIIDTESHSIADGEVEIEFTVPDETLGRFGVLVRSIDANNWLLIGHDGTAWGVNKAGKWEFTTQGKTFNRGEVVKLRVRYEGKNIIIWAAKKEGANGFEDFGMPILDKSFDWVPTNSGYQGYRKWYTNVTTTVEYMYSGNIGAINGEPQGIKDDTIIVVQNQDVTLPSTVKVIYNDGALIEKNVTWNSQSVDTSNPGIVQVKGTIEGMSFEPTLNVQVNSSIVSEVTPMKVNLIKDSMDESYLPREAFAKLKVDENTTVDIVANITSWTELTTENDTFTATGVLDKKTENDSFATVTATGKIIDKSSSVKYTQEYTAPEGITWNTIDGSGRYDIDKTEGELTIINDASSNYSLVENESPTIVNGELSVTMKATQVSEYGILFRATSDSKYASIIYKGGTDWAIKDSNNIEKTFTGPQIAENTNVTIKCRYIGNKVTVIINDSVCLDEIVTGITLEKGKVGYVNYGTAKTLKVTELINGEVGTIIKTAIPQITYIPTYKVQTYPRVMPTLPSIMDIKYYGGISGRSQIIWNHVPIKDIVANTTLQVSGNIEGELFENIAAIEVLNEEPRSYELDFDNKETAADGWKIGRGSGSISATDDGRLLISGLSDQGVAYFKLDDTPALKNMIFEADVEFVLATEDSVFRGGPLIRYIDSNNWANISLDVGKLVWKNGQGYGSFPGSFSPQKGKVYRMKLKAHEGNFSIYFDGNEIGKQSVSSLPDGEGYIGFHSWAGQSFIIDNVKVTEIPPLAPPAIEEKTTIISSAKMDVTVDENFPRVLSYKWKEDGSILHGEDEQLFIMEVNGEQYIPTVTSTIAEDKSSIIYTMKDFGSTGIELQGKMSVNDNKLRFEIINVIEPNVKFQTLNIPKQSLASVKASENGKIASVITTGDWNNIIEKFSSVQEQTLGVQGKTYAFISNNDFAVSVDSNVTTGGSRISLSTDNRGADKKTGIGAGAWTYREELGKADTGADYFQEHKPWVQIAIAKDENNDSTIDWQDAAILYRKDMKIPFGGEDIKNNISYVSMNIGYTQNPFLKGLDMVKNIYNYTDGFGQIVLEKGYQAEGHDDSHPDYDHFGIRQGGIKDFNKLIEAGKDYNAKIGIHINATEYHPDAFMYPQNIVSLNSPGWGWLDKAYYVNQRKDITTGELYRRLDLLKKAAPDLNFVYVDVYTGNDWNAAQLGEKVNSLGYMLGTEMNGPLEQYVTWTHWGGDAAYPNKGNNSQIMRFIKYNTQDTFVGDPLLKGNKHLLPGGWGNQQTVIGEMGTGIFYNNDLLTKYMQHFEIMKMTSDQVDFTEGVKAVREGNDINYYKDNRLIATTPEDSYNDTYVGKTKLFLPWVPNADDGNKSTSIEKIYAWTPFENDTTQWTLPSEWSDSTKLKLYKLDDLGRHYIKDIDVTEGKITLSLEQNIPYLVTQGEVTQNRINTWGEGQQIVDPGFDSAGFVNDNITGAGWTKTGENVSIVKEIENIHQGSPRGGNDILKITNGEGGISQVINGLEENKTYSISTWIQNNDERSVTLNVNCGDKDYSSVIIRRGKTRSGQAVKFNGDTFLRANVEFTVPTGVSTATVSVNVAEGNGTVYIDDFRCYEEPGVTSEQGYTFYEDFENVDEGISPFVLAPGRGNSNRSHLAEKDLYGRQFMSWVINGRFSLKSNQQDGERGEMLITEDGAFTLKPNTTYELGLTYALARDDINYSLNIKQPDKTTVASIPLTVTGSSNAIEQIDRGVAKKVKKTFTTGDNTNGLYMTLDKQQGKEQIILDDIYIKEVTNDVEANLAYVNLNTSVNEINLDMNFIPFNVTALMSNGADVDMSKAVLTYDISDTTVLQINDNKINPLKKGTADITVKVTVGDKTVNSNTVTIVVGD</sequence>
<dbReference type="InterPro" id="IPR008979">
    <property type="entry name" value="Galactose-bd-like_sf"/>
</dbReference>
<accession>A0A8J8MBN5</accession>
<feature type="chain" id="PRO_5035158501" evidence="1">
    <location>
        <begin position="29"/>
        <end position="1933"/>
    </location>
</feature>
<feature type="domain" description="Glycosyl hydrolase 101 beta-sandwich" evidence="4">
    <location>
        <begin position="1343"/>
        <end position="1459"/>
    </location>
</feature>
<dbReference type="GO" id="GO:0030246">
    <property type="term" value="F:carbohydrate binding"/>
    <property type="evidence" value="ECO:0007669"/>
    <property type="project" value="InterPro"/>
</dbReference>
<dbReference type="Gene3D" id="2.60.120.560">
    <property type="entry name" value="Exo-inulinase, domain 1"/>
    <property type="match status" value="1"/>
</dbReference>
<dbReference type="Pfam" id="PF17974">
    <property type="entry name" value="GalBD_like"/>
    <property type="match status" value="1"/>
</dbReference>
<dbReference type="Proteomes" id="UP000677305">
    <property type="component" value="Chromosome"/>
</dbReference>
<dbReference type="InterPro" id="IPR011081">
    <property type="entry name" value="Big_4"/>
</dbReference>
<dbReference type="InterPro" id="IPR049314">
    <property type="entry name" value="GH101_dom-5"/>
</dbReference>
<feature type="domain" description="Galactose mutarotase-like fold" evidence="6">
    <location>
        <begin position="836"/>
        <end position="1069"/>
    </location>
</feature>
<dbReference type="Gene3D" id="3.20.20.80">
    <property type="entry name" value="Glycosidases"/>
    <property type="match status" value="1"/>
</dbReference>
<dbReference type="Pfam" id="PF07532">
    <property type="entry name" value="Big_4"/>
    <property type="match status" value="1"/>
</dbReference>
<name>A0A8J8MBN5_9FIRM</name>
<dbReference type="InterPro" id="IPR025706">
    <property type="entry name" value="Endoa_GalNAc"/>
</dbReference>
<keyword evidence="9" id="KW-1185">Reference proteome</keyword>
<dbReference type="Gene3D" id="2.60.120.870">
    <property type="match status" value="2"/>
</dbReference>
<feature type="domain" description="Endo-alpha-N-acetylgalactosaminidase" evidence="5">
    <location>
        <begin position="1667"/>
        <end position="1817"/>
    </location>
</feature>
<dbReference type="InterPro" id="IPR035364">
    <property type="entry name" value="Beta_sandwich_GH101"/>
</dbReference>
<evidence type="ECO:0000313" key="8">
    <source>
        <dbReference type="EMBL" id="QUH29987.1"/>
    </source>
</evidence>
<proteinExistence type="predicted"/>
<keyword evidence="1" id="KW-0732">Signal</keyword>
<dbReference type="InterPro" id="IPR014718">
    <property type="entry name" value="GH-type_carb-bd"/>
</dbReference>
<reference evidence="8 9" key="1">
    <citation type="submission" date="2020-07" db="EMBL/GenBank/DDBJ databases">
        <title>Vallitalea guaymasensis genome.</title>
        <authorList>
            <person name="Postec A."/>
        </authorList>
    </citation>
    <scope>NUCLEOTIDE SEQUENCE [LARGE SCALE GENOMIC DNA]</scope>
    <source>
        <strain evidence="8 9">Ra1766G1</strain>
    </source>
</reference>
<dbReference type="Pfam" id="PF18080">
    <property type="entry name" value="Gal_mutarotas_3"/>
    <property type="match status" value="1"/>
</dbReference>
<protein>
    <submittedName>
        <fullName evidence="8">Ig-like domain-containing protein</fullName>
    </submittedName>
</protein>
<dbReference type="Pfam" id="PF21466">
    <property type="entry name" value="GH101_dom-5"/>
    <property type="match status" value="1"/>
</dbReference>
<evidence type="ECO:0000259" key="7">
    <source>
        <dbReference type="Pfam" id="PF21466"/>
    </source>
</evidence>
<evidence type="ECO:0000313" key="9">
    <source>
        <dbReference type="Proteomes" id="UP000677305"/>
    </source>
</evidence>
<feature type="signal peptide" evidence="1">
    <location>
        <begin position="1"/>
        <end position="28"/>
    </location>
</feature>
<dbReference type="Gene3D" id="2.70.98.10">
    <property type="match status" value="1"/>
</dbReference>
<evidence type="ECO:0000259" key="5">
    <source>
        <dbReference type="Pfam" id="PF17974"/>
    </source>
</evidence>
<evidence type="ECO:0000259" key="2">
    <source>
        <dbReference type="Pfam" id="PF07532"/>
    </source>
</evidence>
<dbReference type="KEGG" id="vgu:HYG85_14120"/>
<dbReference type="RefSeq" id="WP_212690223.1">
    <property type="nucleotide sequence ID" value="NZ_CP058561.1"/>
</dbReference>
<gene>
    <name evidence="8" type="ORF">HYG85_14120</name>
</gene>
<evidence type="ECO:0000259" key="6">
    <source>
        <dbReference type="Pfam" id="PF18080"/>
    </source>
</evidence>
<dbReference type="InterPro" id="IPR040502">
    <property type="entry name" value="GH101_dom-6"/>
</dbReference>
<feature type="domain" description="Bacterial Ig-like" evidence="2">
    <location>
        <begin position="235"/>
        <end position="284"/>
    </location>
</feature>
<evidence type="ECO:0000259" key="3">
    <source>
        <dbReference type="Pfam" id="PF12905"/>
    </source>
</evidence>
<organism evidence="8 9">
    <name type="scientific">Vallitalea guaymasensis</name>
    <dbReference type="NCBI Taxonomy" id="1185412"/>
    <lineage>
        <taxon>Bacteria</taxon>
        <taxon>Bacillati</taxon>
        <taxon>Bacillota</taxon>
        <taxon>Clostridia</taxon>
        <taxon>Lachnospirales</taxon>
        <taxon>Vallitaleaceae</taxon>
        <taxon>Vallitalea</taxon>
    </lineage>
</organism>
<evidence type="ECO:0000256" key="1">
    <source>
        <dbReference type="SAM" id="SignalP"/>
    </source>
</evidence>
<evidence type="ECO:0000259" key="4">
    <source>
        <dbReference type="Pfam" id="PF17451"/>
    </source>
</evidence>
<dbReference type="Pfam" id="PF12905">
    <property type="entry name" value="Glyco_hydro_101"/>
    <property type="match status" value="1"/>
</dbReference>
<dbReference type="CDD" id="cd14244">
    <property type="entry name" value="GH_101_like"/>
    <property type="match status" value="1"/>
</dbReference>
<feature type="domain" description="Endo-alpha-N-acetylgalactosaminidase" evidence="7">
    <location>
        <begin position="1503"/>
        <end position="1651"/>
    </location>
</feature>
<feature type="domain" description="Endo-alpha-N-acetylgalactosaminidase" evidence="3">
    <location>
        <begin position="1070"/>
        <end position="1328"/>
    </location>
</feature>
<dbReference type="Pfam" id="PF17451">
    <property type="entry name" value="Glyco_hyd_101C"/>
    <property type="match status" value="1"/>
</dbReference>
<dbReference type="GO" id="GO:0033926">
    <property type="term" value="F:endo-alpha-N-acetylgalactosaminidase activity"/>
    <property type="evidence" value="ECO:0007669"/>
    <property type="project" value="InterPro"/>
</dbReference>
<dbReference type="SUPFAM" id="SSF49785">
    <property type="entry name" value="Galactose-binding domain-like"/>
    <property type="match status" value="1"/>
</dbReference>
<dbReference type="Gene3D" id="2.60.120.260">
    <property type="entry name" value="Galactose-binding domain-like"/>
    <property type="match status" value="2"/>
</dbReference>
<dbReference type="EMBL" id="CP058561">
    <property type="protein sequence ID" value="QUH29987.1"/>
    <property type="molecule type" value="Genomic_DNA"/>
</dbReference>
<dbReference type="InterPro" id="IPR040633">
    <property type="entry name" value="Gal_mutarotas_3"/>
</dbReference>